<dbReference type="CDD" id="cd01107">
    <property type="entry name" value="HTH_BmrR"/>
    <property type="match status" value="1"/>
</dbReference>
<evidence type="ECO:0000313" key="4">
    <source>
        <dbReference type="Proteomes" id="UP000250369"/>
    </source>
</evidence>
<feature type="domain" description="HTH merR-type" evidence="2">
    <location>
        <begin position="1"/>
        <end position="71"/>
    </location>
</feature>
<gene>
    <name evidence="3" type="ORF">DQG23_33035</name>
</gene>
<evidence type="ECO:0000313" key="3">
    <source>
        <dbReference type="EMBL" id="RAV13618.1"/>
    </source>
</evidence>
<dbReference type="EMBL" id="QMFB01000029">
    <property type="protein sequence ID" value="RAV13618.1"/>
    <property type="molecule type" value="Genomic_DNA"/>
</dbReference>
<dbReference type="Pfam" id="PF06445">
    <property type="entry name" value="GyrI-like"/>
    <property type="match status" value="1"/>
</dbReference>
<dbReference type="InterPro" id="IPR009061">
    <property type="entry name" value="DNA-bd_dom_put_sf"/>
</dbReference>
<dbReference type="InterPro" id="IPR000551">
    <property type="entry name" value="MerR-type_HTH_dom"/>
</dbReference>
<dbReference type="Gene3D" id="1.10.1660.10">
    <property type="match status" value="1"/>
</dbReference>
<dbReference type="InterPro" id="IPR047057">
    <property type="entry name" value="MerR_fam"/>
</dbReference>
<dbReference type="Gene3D" id="3.20.80.10">
    <property type="entry name" value="Regulatory factor, effector binding domain"/>
    <property type="match status" value="1"/>
</dbReference>
<keyword evidence="4" id="KW-1185">Reference proteome</keyword>
<comment type="caution">
    <text evidence="3">The sequence shown here is derived from an EMBL/GenBank/DDBJ whole genome shotgun (WGS) entry which is preliminary data.</text>
</comment>
<dbReference type="SMART" id="SM00422">
    <property type="entry name" value="HTH_MERR"/>
    <property type="match status" value="1"/>
</dbReference>
<dbReference type="InterPro" id="IPR010499">
    <property type="entry name" value="AraC_E-bd"/>
</dbReference>
<evidence type="ECO:0000259" key="2">
    <source>
        <dbReference type="PROSITE" id="PS50937"/>
    </source>
</evidence>
<dbReference type="AlphaFoldDB" id="A0A329M1I2"/>
<dbReference type="PANTHER" id="PTHR30204">
    <property type="entry name" value="REDOX-CYCLING DRUG-SENSING TRANSCRIPTIONAL ACTIVATOR SOXR"/>
    <property type="match status" value="1"/>
</dbReference>
<name>A0A329M1I2_9BACL</name>
<dbReference type="SUPFAM" id="SSF55136">
    <property type="entry name" value="Probable bacterial effector-binding domain"/>
    <property type="match status" value="1"/>
</dbReference>
<dbReference type="SUPFAM" id="SSF46955">
    <property type="entry name" value="Putative DNA-binding domain"/>
    <property type="match status" value="1"/>
</dbReference>
<evidence type="ECO:0000256" key="1">
    <source>
        <dbReference type="ARBA" id="ARBA00023125"/>
    </source>
</evidence>
<dbReference type="PANTHER" id="PTHR30204:SF97">
    <property type="entry name" value="MERR FAMILY REGULATORY PROTEIN"/>
    <property type="match status" value="1"/>
</dbReference>
<protein>
    <submittedName>
        <fullName evidence="3">MerR family transcriptional regulator</fullName>
    </submittedName>
</protein>
<dbReference type="PROSITE" id="PS50937">
    <property type="entry name" value="HTH_MERR_2"/>
    <property type="match status" value="1"/>
</dbReference>
<dbReference type="GO" id="GO:0003700">
    <property type="term" value="F:DNA-binding transcription factor activity"/>
    <property type="evidence" value="ECO:0007669"/>
    <property type="project" value="InterPro"/>
</dbReference>
<dbReference type="SMART" id="SM00871">
    <property type="entry name" value="AraC_E_bind"/>
    <property type="match status" value="1"/>
</dbReference>
<dbReference type="Proteomes" id="UP000250369">
    <property type="component" value="Unassembled WGS sequence"/>
</dbReference>
<dbReference type="InterPro" id="IPR029442">
    <property type="entry name" value="GyrI-like"/>
</dbReference>
<accession>A0A329M1I2</accession>
<dbReference type="RefSeq" id="WP_113035295.1">
    <property type="nucleotide sequence ID" value="NZ_QMFB01000029.1"/>
</dbReference>
<keyword evidence="1" id="KW-0238">DNA-binding</keyword>
<sequence length="269" mass="30929">MFKIGDFARLSKVTVKTLRHYESVGLFQPAHIDSSTGYRYYTASQMSRLNRIMALKDLGFSLDEISILLHADMDSKHLQKFLEVKHSEILLRVRDDQSRLSRIESYMRMEKEGHVVKYDCVIKKIEPVRVASIREHIPTHGDQGHLWVALGEHIRKHGVKIVPPCIVIYHEGNSDSYVDAEVIEPISGDLPETDRIKVKILEGVEEMASVVHKGPYQTLHNAYNCLLNCLEENRYEIAGPQRELYLAGEWSTNDQNEYITEIQCPVRKA</sequence>
<dbReference type="InterPro" id="IPR011256">
    <property type="entry name" value="Reg_factor_effector_dom_sf"/>
</dbReference>
<dbReference type="Pfam" id="PF13411">
    <property type="entry name" value="MerR_1"/>
    <property type="match status" value="1"/>
</dbReference>
<reference evidence="3 4" key="1">
    <citation type="journal article" date="2009" name="Int. J. Syst. Evol. Microbiol.">
        <title>Paenibacillus contaminans sp. nov., isolated from a contaminated laboratory plate.</title>
        <authorList>
            <person name="Chou J.H."/>
            <person name="Lee J.H."/>
            <person name="Lin M.C."/>
            <person name="Chang P.S."/>
            <person name="Arun A.B."/>
            <person name="Young C.C."/>
            <person name="Chen W.M."/>
        </authorList>
    </citation>
    <scope>NUCLEOTIDE SEQUENCE [LARGE SCALE GENOMIC DNA]</scope>
    <source>
        <strain evidence="3 4">CKOBP-6</strain>
    </source>
</reference>
<organism evidence="3 4">
    <name type="scientific">Paenibacillus contaminans</name>
    <dbReference type="NCBI Taxonomy" id="450362"/>
    <lineage>
        <taxon>Bacteria</taxon>
        <taxon>Bacillati</taxon>
        <taxon>Bacillota</taxon>
        <taxon>Bacilli</taxon>
        <taxon>Bacillales</taxon>
        <taxon>Paenibacillaceae</taxon>
        <taxon>Paenibacillus</taxon>
    </lineage>
</organism>
<proteinExistence type="predicted"/>
<dbReference type="GO" id="GO:0003677">
    <property type="term" value="F:DNA binding"/>
    <property type="evidence" value="ECO:0007669"/>
    <property type="project" value="UniProtKB-KW"/>
</dbReference>
<dbReference type="OrthoDB" id="9773308at2"/>